<evidence type="ECO:0000256" key="1">
    <source>
        <dbReference type="SAM" id="MobiDB-lite"/>
    </source>
</evidence>
<dbReference type="RefSeq" id="WP_128221774.1">
    <property type="nucleotide sequence ID" value="NZ_CP034929.1"/>
</dbReference>
<proteinExistence type="predicted"/>
<evidence type="ECO:0000313" key="3">
    <source>
        <dbReference type="Proteomes" id="UP001596098"/>
    </source>
</evidence>
<sequence length="80" mass="9439">MLKILLFVFAVALVVYALVMFVDKRVARRKQAPKPVAPDDDLNFLRNLEWEQRKERNRRRKDDDEEPGDEPSDDDQPDTP</sequence>
<reference evidence="3" key="1">
    <citation type="journal article" date="2019" name="Int. J. Syst. Evol. Microbiol.">
        <title>The Global Catalogue of Microorganisms (GCM) 10K type strain sequencing project: providing services to taxonomists for standard genome sequencing and annotation.</title>
        <authorList>
            <consortium name="The Broad Institute Genomics Platform"/>
            <consortium name="The Broad Institute Genome Sequencing Center for Infectious Disease"/>
            <person name="Wu L."/>
            <person name="Ma J."/>
        </authorList>
    </citation>
    <scope>NUCLEOTIDE SEQUENCE [LARGE SCALE GENOMIC DNA]</scope>
    <source>
        <strain evidence="3">DFY28</strain>
    </source>
</reference>
<gene>
    <name evidence="2" type="ORF">ACFPWU_10135</name>
</gene>
<feature type="compositionally biased region" description="Acidic residues" evidence="1">
    <location>
        <begin position="63"/>
        <end position="80"/>
    </location>
</feature>
<comment type="caution">
    <text evidence="2">The sequence shown here is derived from an EMBL/GenBank/DDBJ whole genome shotgun (WGS) entry which is preliminary data.</text>
</comment>
<dbReference type="EMBL" id="JBHSQI010000005">
    <property type="protein sequence ID" value="MFC6154016.1"/>
    <property type="molecule type" value="Genomic_DNA"/>
</dbReference>
<accession>A0ABW1QWS5</accession>
<protein>
    <submittedName>
        <fullName evidence="2">Uncharacterized protein</fullName>
    </submittedName>
</protein>
<feature type="region of interest" description="Disordered" evidence="1">
    <location>
        <begin position="53"/>
        <end position="80"/>
    </location>
</feature>
<evidence type="ECO:0000313" key="2">
    <source>
        <dbReference type="EMBL" id="MFC6154016.1"/>
    </source>
</evidence>
<organism evidence="2 3">
    <name type="scientific">Nocardioides yefusunii</name>
    <dbReference type="NCBI Taxonomy" id="2500546"/>
    <lineage>
        <taxon>Bacteria</taxon>
        <taxon>Bacillati</taxon>
        <taxon>Actinomycetota</taxon>
        <taxon>Actinomycetes</taxon>
        <taxon>Propionibacteriales</taxon>
        <taxon>Nocardioidaceae</taxon>
        <taxon>Nocardioides</taxon>
    </lineage>
</organism>
<name>A0ABW1QWS5_9ACTN</name>
<keyword evidence="3" id="KW-1185">Reference proteome</keyword>
<dbReference type="Proteomes" id="UP001596098">
    <property type="component" value="Unassembled WGS sequence"/>
</dbReference>